<dbReference type="RefSeq" id="WP_160619382.1">
    <property type="nucleotide sequence ID" value="NZ_CP092734.1"/>
</dbReference>
<dbReference type="Proteomes" id="UP000463975">
    <property type="component" value="Chromosome"/>
</dbReference>
<feature type="compositionally biased region" description="Acidic residues" evidence="1">
    <location>
        <begin position="63"/>
        <end position="93"/>
    </location>
</feature>
<dbReference type="EMBL" id="CP047652">
    <property type="protein sequence ID" value="QHI96324.1"/>
    <property type="molecule type" value="Genomic_DNA"/>
</dbReference>
<dbReference type="AlphaFoldDB" id="A0A6P1NIG9"/>
<name>A0A6P1NIG9_9PROT</name>
<dbReference type="Pfam" id="PF09538">
    <property type="entry name" value="FYDLN_acid"/>
    <property type="match status" value="1"/>
</dbReference>
<dbReference type="InterPro" id="IPR012644">
    <property type="entry name" value="CHP02300_FYDLN_acid"/>
</dbReference>
<dbReference type="NCBIfam" id="TIGR02300">
    <property type="entry name" value="FYDLN_acid"/>
    <property type="match status" value="1"/>
</dbReference>
<reference evidence="2 3" key="1">
    <citation type="submission" date="2020-01" db="EMBL/GenBank/DDBJ databases">
        <title>Genome sequencing of strain KACC 21507.</title>
        <authorList>
            <person name="Heo J."/>
            <person name="Kim S.-J."/>
            <person name="Kim J.-S."/>
            <person name="Hong S.-B."/>
            <person name="Kwon S.-W."/>
        </authorList>
    </citation>
    <scope>NUCLEOTIDE SEQUENCE [LARGE SCALE GENOMIC DNA]</scope>
    <source>
        <strain evidence="2 3">KACC 21507</strain>
    </source>
</reference>
<feature type="compositionally biased region" description="Basic and acidic residues" evidence="1">
    <location>
        <begin position="44"/>
        <end position="62"/>
    </location>
</feature>
<sequence length="107" mass="12107">MAKAELGLKRTCVECNSRFYDLNRVPPVCPKCGATQPVNNSRLKNRDDDLSDDKERKLTQDEHENDLDVDLDTGDDDDDDVITDDDLDDDISSDIEVTTDKDDQDDN</sequence>
<organism evidence="2 3">
    <name type="scientific">Aristophania vespae</name>
    <dbReference type="NCBI Taxonomy" id="2697033"/>
    <lineage>
        <taxon>Bacteria</taxon>
        <taxon>Pseudomonadati</taxon>
        <taxon>Pseudomonadota</taxon>
        <taxon>Alphaproteobacteria</taxon>
        <taxon>Acetobacterales</taxon>
        <taxon>Acetobacteraceae</taxon>
        <taxon>Aristophania</taxon>
    </lineage>
</organism>
<dbReference type="KEGG" id="bomb:GT348_01015"/>
<accession>A0A6P1NIG9</accession>
<feature type="region of interest" description="Disordered" evidence="1">
    <location>
        <begin position="26"/>
        <end position="107"/>
    </location>
</feature>
<evidence type="ECO:0000313" key="2">
    <source>
        <dbReference type="EMBL" id="QHI96324.1"/>
    </source>
</evidence>
<keyword evidence="3" id="KW-1185">Reference proteome</keyword>
<evidence type="ECO:0000313" key="3">
    <source>
        <dbReference type="Proteomes" id="UP000463975"/>
    </source>
</evidence>
<evidence type="ECO:0000256" key="1">
    <source>
        <dbReference type="SAM" id="MobiDB-lite"/>
    </source>
</evidence>
<gene>
    <name evidence="2" type="ORF">GT348_01015</name>
</gene>
<protein>
    <submittedName>
        <fullName evidence="2">TIGR02300 family protein</fullName>
    </submittedName>
</protein>
<proteinExistence type="predicted"/>